<evidence type="ECO:0000256" key="2">
    <source>
        <dbReference type="SAM" id="Phobius"/>
    </source>
</evidence>
<dbReference type="PANTHER" id="PTHR33358">
    <property type="entry name" value="F-BOX PROTEIN WITH A DOMAIN PROTEIN"/>
    <property type="match status" value="1"/>
</dbReference>
<dbReference type="InterPro" id="IPR027949">
    <property type="entry name" value="Chloroplast_duf"/>
</dbReference>
<accession>A0A1S2XDK9</accession>
<evidence type="ECO:0000256" key="1">
    <source>
        <dbReference type="SAM" id="MobiDB-lite"/>
    </source>
</evidence>
<dbReference type="OrthoDB" id="1897643at2759"/>
<dbReference type="eggNOG" id="ENOG502QXI0">
    <property type="taxonomic scope" value="Eukaryota"/>
</dbReference>
<feature type="transmembrane region" description="Helical" evidence="2">
    <location>
        <begin position="112"/>
        <end position="131"/>
    </location>
</feature>
<name>A0A1S2XDK9_CICAR</name>
<feature type="transmembrane region" description="Helical" evidence="2">
    <location>
        <begin position="143"/>
        <end position="162"/>
    </location>
</feature>
<feature type="region of interest" description="Disordered" evidence="1">
    <location>
        <begin position="56"/>
        <end position="75"/>
    </location>
</feature>
<feature type="transmembrane region" description="Helical" evidence="2">
    <location>
        <begin position="320"/>
        <end position="339"/>
    </location>
</feature>
<dbReference type="GeneID" id="101502996"/>
<evidence type="ECO:0000313" key="3">
    <source>
        <dbReference type="Proteomes" id="UP000087171"/>
    </source>
</evidence>
<feature type="compositionally biased region" description="Low complexity" evidence="1">
    <location>
        <begin position="58"/>
        <end position="68"/>
    </location>
</feature>
<feature type="transmembrane region" description="Helical" evidence="2">
    <location>
        <begin position="295"/>
        <end position="314"/>
    </location>
</feature>
<proteinExistence type="predicted"/>
<dbReference type="AlphaFoldDB" id="A0A1S2XDK9"/>
<organism evidence="3 4">
    <name type="scientific">Cicer arietinum</name>
    <name type="common">Chickpea</name>
    <name type="synonym">Garbanzo</name>
    <dbReference type="NCBI Taxonomy" id="3827"/>
    <lineage>
        <taxon>Eukaryota</taxon>
        <taxon>Viridiplantae</taxon>
        <taxon>Streptophyta</taxon>
        <taxon>Embryophyta</taxon>
        <taxon>Tracheophyta</taxon>
        <taxon>Spermatophyta</taxon>
        <taxon>Magnoliopsida</taxon>
        <taxon>eudicotyledons</taxon>
        <taxon>Gunneridae</taxon>
        <taxon>Pentapetalae</taxon>
        <taxon>rosids</taxon>
        <taxon>fabids</taxon>
        <taxon>Fabales</taxon>
        <taxon>Fabaceae</taxon>
        <taxon>Papilionoideae</taxon>
        <taxon>50 kb inversion clade</taxon>
        <taxon>NPAAA clade</taxon>
        <taxon>Hologalegina</taxon>
        <taxon>IRL clade</taxon>
        <taxon>Cicereae</taxon>
        <taxon>Cicer</taxon>
    </lineage>
</organism>
<keyword evidence="2" id="KW-1133">Transmembrane helix</keyword>
<dbReference type="STRING" id="3827.A0A1S2XDK9"/>
<dbReference type="Proteomes" id="UP000087171">
    <property type="component" value="Chromosome Ca1"/>
</dbReference>
<dbReference type="KEGG" id="cam:101502996"/>
<protein>
    <submittedName>
        <fullName evidence="4">Probable F-box protein At4g22030</fullName>
    </submittedName>
</protein>
<evidence type="ECO:0000313" key="4">
    <source>
        <dbReference type="RefSeq" id="XP_004486313.1"/>
    </source>
</evidence>
<dbReference type="PaxDb" id="3827-XP_004486313.1"/>
<keyword evidence="2" id="KW-0472">Membrane</keyword>
<reference evidence="3" key="1">
    <citation type="journal article" date="2013" name="Nat. Biotechnol.">
        <title>Draft genome sequence of chickpea (Cicer arietinum) provides a resource for trait improvement.</title>
        <authorList>
            <person name="Varshney R.K."/>
            <person name="Song C."/>
            <person name="Saxena R.K."/>
            <person name="Azam S."/>
            <person name="Yu S."/>
            <person name="Sharpe A.G."/>
            <person name="Cannon S."/>
            <person name="Baek J."/>
            <person name="Rosen B.D."/>
            <person name="Tar'an B."/>
            <person name="Millan T."/>
            <person name="Zhang X."/>
            <person name="Ramsay L.D."/>
            <person name="Iwata A."/>
            <person name="Wang Y."/>
            <person name="Nelson W."/>
            <person name="Farmer A.D."/>
            <person name="Gaur P.M."/>
            <person name="Soderlund C."/>
            <person name="Penmetsa R.V."/>
            <person name="Xu C."/>
            <person name="Bharti A.K."/>
            <person name="He W."/>
            <person name="Winter P."/>
            <person name="Zhao S."/>
            <person name="Hane J.K."/>
            <person name="Carrasquilla-Garcia N."/>
            <person name="Condie J.A."/>
            <person name="Upadhyaya H.D."/>
            <person name="Luo M.C."/>
            <person name="Thudi M."/>
            <person name="Gowda C.L."/>
            <person name="Singh N.P."/>
            <person name="Lichtenzveig J."/>
            <person name="Gali K.K."/>
            <person name="Rubio J."/>
            <person name="Nadarajan N."/>
            <person name="Dolezel J."/>
            <person name="Bansal K.C."/>
            <person name="Xu X."/>
            <person name="Edwards D."/>
            <person name="Zhang G."/>
            <person name="Kahl G."/>
            <person name="Gil J."/>
            <person name="Singh K.B."/>
            <person name="Datta S.K."/>
            <person name="Jackson S.A."/>
            <person name="Wang J."/>
            <person name="Cook D.R."/>
        </authorList>
    </citation>
    <scope>NUCLEOTIDE SEQUENCE [LARGE SCALE GENOMIC DNA]</scope>
    <source>
        <strain evidence="3">cv. CDC Frontier</strain>
    </source>
</reference>
<gene>
    <name evidence="4" type="primary">LOC101502996</name>
</gene>
<reference evidence="4" key="2">
    <citation type="submission" date="2025-08" db="UniProtKB">
        <authorList>
            <consortium name="RefSeq"/>
        </authorList>
    </citation>
    <scope>IDENTIFICATION</scope>
    <source>
        <tissue evidence="4">Etiolated seedlings</tissue>
    </source>
</reference>
<keyword evidence="2" id="KW-0812">Transmembrane</keyword>
<keyword evidence="3" id="KW-1185">Reference proteome</keyword>
<dbReference type="PANTHER" id="PTHR33358:SF16">
    <property type="entry name" value="F-BOX PROTEIN"/>
    <property type="match status" value="1"/>
</dbReference>
<dbReference type="RefSeq" id="XP_004486313.1">
    <property type="nucleotide sequence ID" value="XM_004486256.1"/>
</dbReference>
<sequence>METFMISNKVSSSFSYSHTTKITATNKFHITKISIPKLPNRLNYLNNYTLATSHVKNNDPYNNNNNNNSIPFNRSTSNSKEVIKLHMIMEIISDRLEMHKNIGIQRDNWNHLLLSSINMMTLSAASMIGLASVSSSGVESPLLALKVSSTILYMASTGLLLLMNKVQPSQLAEEQRNAVRFFKQLQGEFKTRLVLGNVTEFDVDEAMEKVLALDKAFPLPLLGSMIEKFPQNVKPAIWWPQRKQKYKGQNGKLKNNNGWDLRLEEEMKKIVMVLKKKDMGKKLKLSEFFLKLNKILAVSGPILTCLAAVGSVFLGSVNSTWPVMLAIICGGLASVVNTIEHGGQVGMVFEFYRGASGFFKLMEETIEVNLNEDDFLKREDGELFEIKLALQLGRSVSELRQFSDFLPSLDDDDACEEFASKLF</sequence>
<dbReference type="Pfam" id="PF14476">
    <property type="entry name" value="Chloroplast_duf"/>
    <property type="match status" value="1"/>
</dbReference>